<dbReference type="Pfam" id="PF09626">
    <property type="entry name" value="DHC"/>
    <property type="match status" value="1"/>
</dbReference>
<reference evidence="1 2" key="1">
    <citation type="submission" date="2020-10" db="EMBL/GenBank/DDBJ databases">
        <title>The genome of sulfurovum sp.</title>
        <authorList>
            <person name="Xie S."/>
            <person name="Shao Z."/>
            <person name="Jiang L."/>
        </authorList>
    </citation>
    <scope>NUCLEOTIDE SEQUENCE [LARGE SCALE GENOMIC DNA]</scope>
    <source>
        <strain evidence="1 2">ST-419</strain>
    </source>
</reference>
<evidence type="ECO:0000313" key="2">
    <source>
        <dbReference type="Proteomes" id="UP000595074"/>
    </source>
</evidence>
<dbReference type="AlphaFoldDB" id="A0A7M1S0Q4"/>
<organism evidence="1 2">
    <name type="scientific">Sulfurovum indicum</name>
    <dbReference type="NCBI Taxonomy" id="2779528"/>
    <lineage>
        <taxon>Bacteria</taxon>
        <taxon>Pseudomonadati</taxon>
        <taxon>Campylobacterota</taxon>
        <taxon>Epsilonproteobacteria</taxon>
        <taxon>Campylobacterales</taxon>
        <taxon>Sulfurovaceae</taxon>
        <taxon>Sulfurovum</taxon>
    </lineage>
</organism>
<sequence>MKTIITTITTALLIGTVTLYGDGDRKKKQPYMPETGKAAELYKTECGACHMAYQPEFLPKRSWEKMMRTLSEHFDTDATLDREEYRTIQAYLLRNASDAKPVYGDTGKIARSIRAEQTPLRISQTRYFRKEHREIPKRLIVQKEVRSIANCTACHTKAEKGDYSERAIFIPNYGKWDD</sequence>
<dbReference type="EMBL" id="CP063164">
    <property type="protein sequence ID" value="QOR61008.1"/>
    <property type="molecule type" value="Genomic_DNA"/>
</dbReference>
<gene>
    <name evidence="1" type="ORF">IMZ28_05940</name>
</gene>
<dbReference type="Proteomes" id="UP000595074">
    <property type="component" value="Chromosome"/>
</dbReference>
<protein>
    <submittedName>
        <fullName evidence="1">Diheme cytochrome c</fullName>
    </submittedName>
</protein>
<evidence type="ECO:0000313" key="1">
    <source>
        <dbReference type="EMBL" id="QOR61008.1"/>
    </source>
</evidence>
<name>A0A7M1S0Q4_9BACT</name>
<proteinExistence type="predicted"/>
<dbReference type="InterPro" id="IPR018588">
    <property type="entry name" value="Dihaem_cytochrome-c"/>
</dbReference>
<dbReference type="KEGG" id="sinu:IMZ28_05940"/>
<accession>A0A7M1S0Q4</accession>
<keyword evidence="2" id="KW-1185">Reference proteome</keyword>
<dbReference type="RefSeq" id="WP_197547679.1">
    <property type="nucleotide sequence ID" value="NZ_CP063164.1"/>
</dbReference>